<evidence type="ECO:0000256" key="1">
    <source>
        <dbReference type="ARBA" id="ARBA00004123"/>
    </source>
</evidence>
<feature type="compositionally biased region" description="Low complexity" evidence="7">
    <location>
        <begin position="553"/>
        <end position="567"/>
    </location>
</feature>
<feature type="compositionally biased region" description="Polar residues" evidence="7">
    <location>
        <begin position="102"/>
        <end position="115"/>
    </location>
</feature>
<sequence length="567" mass="63245">MPTDAPRRSSTGTRRGPPKPHVPFRGENVDVAKKTGVRVQRAELDSDGFEPFEDVLGQADALTPFQVNGRGKKRKSVLVEEDLDDGGGEEDMDIDSPIRYISNASARQPATTPKATSTRSRPVSRTTDDVYDAIPSPRRGSPRHSNRNGISARPSRLSIQHTEEDYSMDMSMTTNGAGAMDYSDPISQSDAQISSPTQNMTMNGIEEEDDLERTPVGSSRRAPITPTPNTKLLSKGAISRDEDEEMEDDSAQGFDDLDAFDDGPIQEDQEEEEVEEPQASSRAKKIRVEEPQEVVAKKTKVKVQSMKMKENHAEGVRRSQRATYKPLQYWRNEKVVYGRPKTQKGQILVPHIKEIIRIPEDPVEPFSKKRKRSTRSRSRVPAASATPAPHDPDDFPEKGWDDDTSERGLVIDWRTKELVEKRIACLAKNVSPQQANNSEWLFQKIFGDEQFIAAGQLVIPVDARKPNKTTKDNTYVFCILEGAVNVKINDLSRVLCQGSMFMVPRGNQYFIENISKRPARLFFTQARMIADDRLTTSPEKPAKRASTTGVNDTVAAKTTKRAATMGA</sequence>
<evidence type="ECO:0000313" key="10">
    <source>
        <dbReference type="Proteomes" id="UP001383192"/>
    </source>
</evidence>
<evidence type="ECO:0000256" key="4">
    <source>
        <dbReference type="ARBA" id="ARBA00023242"/>
    </source>
</evidence>
<dbReference type="SUPFAM" id="SSF51182">
    <property type="entry name" value="RmlC-like cupins"/>
    <property type="match status" value="1"/>
</dbReference>
<feature type="compositionally biased region" description="Basic and acidic residues" evidence="7">
    <location>
        <begin position="390"/>
        <end position="401"/>
    </location>
</feature>
<dbReference type="FunFam" id="2.60.120.10:FF:000033">
    <property type="entry name" value="Centromere protein C 1"/>
    <property type="match status" value="1"/>
</dbReference>
<name>A0AAW0DAS2_9AGAR</name>
<dbReference type="Proteomes" id="UP001383192">
    <property type="component" value="Unassembled WGS sequence"/>
</dbReference>
<evidence type="ECO:0000256" key="7">
    <source>
        <dbReference type="SAM" id="MobiDB-lite"/>
    </source>
</evidence>
<evidence type="ECO:0000256" key="3">
    <source>
        <dbReference type="ARBA" id="ARBA00023125"/>
    </source>
</evidence>
<dbReference type="InterPro" id="IPR028386">
    <property type="entry name" value="CENP-C/Mif2/cnp3"/>
</dbReference>
<evidence type="ECO:0000256" key="5">
    <source>
        <dbReference type="ARBA" id="ARBA00057947"/>
    </source>
</evidence>
<dbReference type="GO" id="GO:0051455">
    <property type="term" value="P:spindle attachment to meiosis I kinetochore"/>
    <property type="evidence" value="ECO:0007669"/>
    <property type="project" value="TreeGrafter"/>
</dbReference>
<feature type="compositionally biased region" description="Polar residues" evidence="7">
    <location>
        <begin position="185"/>
        <end position="202"/>
    </location>
</feature>
<proteinExistence type="inferred from homology"/>
<dbReference type="Gene3D" id="2.60.120.10">
    <property type="entry name" value="Jelly Rolls"/>
    <property type="match status" value="1"/>
</dbReference>
<reference evidence="9 10" key="1">
    <citation type="submission" date="2024-01" db="EMBL/GenBank/DDBJ databases">
        <title>A draft genome for a cacao thread blight-causing isolate of Paramarasmius palmivorus.</title>
        <authorList>
            <person name="Baruah I.K."/>
            <person name="Bukari Y."/>
            <person name="Amoako-Attah I."/>
            <person name="Meinhardt L.W."/>
            <person name="Bailey B.A."/>
            <person name="Cohen S.P."/>
        </authorList>
    </citation>
    <scope>NUCLEOTIDE SEQUENCE [LARGE SCALE GENOMIC DNA]</scope>
    <source>
        <strain evidence="9 10">GH-12</strain>
    </source>
</reference>
<dbReference type="AlphaFoldDB" id="A0AAW0DAS2"/>
<dbReference type="GO" id="GO:0000776">
    <property type="term" value="C:kinetochore"/>
    <property type="evidence" value="ECO:0007669"/>
    <property type="project" value="InterPro"/>
</dbReference>
<dbReference type="PANTHER" id="PTHR16684:SF11">
    <property type="entry name" value="CENTROMERE PROTEIN C"/>
    <property type="match status" value="1"/>
</dbReference>
<dbReference type="GO" id="GO:0051382">
    <property type="term" value="P:kinetochore assembly"/>
    <property type="evidence" value="ECO:0007669"/>
    <property type="project" value="InterPro"/>
</dbReference>
<feature type="region of interest" description="Disordered" evidence="7">
    <location>
        <begin position="534"/>
        <end position="567"/>
    </location>
</feature>
<dbReference type="InterPro" id="IPR011051">
    <property type="entry name" value="RmlC_Cupin_sf"/>
</dbReference>
<comment type="similarity">
    <text evidence="2">Belongs to the CENP-C/MIF2 family.</text>
</comment>
<dbReference type="InterPro" id="IPR014710">
    <property type="entry name" value="RmlC-like_jellyroll"/>
</dbReference>
<evidence type="ECO:0000256" key="2">
    <source>
        <dbReference type="ARBA" id="ARBA00010291"/>
    </source>
</evidence>
<accession>A0AAW0DAS2</accession>
<keyword evidence="3" id="KW-0238">DNA-binding</keyword>
<evidence type="ECO:0000256" key="6">
    <source>
        <dbReference type="ARBA" id="ARBA00075033"/>
    </source>
</evidence>
<dbReference type="Pfam" id="PF11699">
    <property type="entry name" value="CENP-C_C"/>
    <property type="match status" value="1"/>
</dbReference>
<organism evidence="9 10">
    <name type="scientific">Paramarasmius palmivorus</name>
    <dbReference type="NCBI Taxonomy" id="297713"/>
    <lineage>
        <taxon>Eukaryota</taxon>
        <taxon>Fungi</taxon>
        <taxon>Dikarya</taxon>
        <taxon>Basidiomycota</taxon>
        <taxon>Agaricomycotina</taxon>
        <taxon>Agaricomycetes</taxon>
        <taxon>Agaricomycetidae</taxon>
        <taxon>Agaricales</taxon>
        <taxon>Marasmiineae</taxon>
        <taxon>Marasmiaceae</taxon>
        <taxon>Paramarasmius</taxon>
    </lineage>
</organism>
<feature type="region of interest" description="Disordered" evidence="7">
    <location>
        <begin position="1"/>
        <end position="31"/>
    </location>
</feature>
<protein>
    <recommendedName>
        <fullName evidence="6">CENP-C homolog</fullName>
    </recommendedName>
</protein>
<dbReference type="EMBL" id="JAYKXP010000020">
    <property type="protein sequence ID" value="KAK7047302.1"/>
    <property type="molecule type" value="Genomic_DNA"/>
</dbReference>
<keyword evidence="4" id="KW-0539">Nucleus</keyword>
<feature type="compositionally biased region" description="Acidic residues" evidence="7">
    <location>
        <begin position="241"/>
        <end position="276"/>
    </location>
</feature>
<comment type="function">
    <text evidence="5">Component of the kinetochore, a multiprotein complex that assembles on centromeric DNA and attaches chromosomes to spindle microtubules, mediating chromosome segregation and sister chromatid segregation during meiosis and mitosis. Component of the inner kinetochore constitutive centromere-associated network (CCAN), which serves as a structural platform for outer kinetochore assembly.</text>
</comment>
<dbReference type="GO" id="GO:0019237">
    <property type="term" value="F:centromeric DNA binding"/>
    <property type="evidence" value="ECO:0007669"/>
    <property type="project" value="InterPro"/>
</dbReference>
<comment type="subcellular location">
    <subcellularLocation>
        <location evidence="1">Nucleus</location>
    </subcellularLocation>
</comment>
<dbReference type="GO" id="GO:0051315">
    <property type="term" value="P:attachment of mitotic spindle microtubules to kinetochore"/>
    <property type="evidence" value="ECO:0007669"/>
    <property type="project" value="TreeGrafter"/>
</dbReference>
<feature type="compositionally biased region" description="Low complexity" evidence="7">
    <location>
        <begin position="116"/>
        <end position="125"/>
    </location>
</feature>
<gene>
    <name evidence="9" type="primary">MIF2_3</name>
    <name evidence="9" type="ORF">VNI00_006533</name>
</gene>
<keyword evidence="10" id="KW-1185">Reference proteome</keyword>
<evidence type="ECO:0000313" key="9">
    <source>
        <dbReference type="EMBL" id="KAK7047302.1"/>
    </source>
</evidence>
<evidence type="ECO:0000259" key="8">
    <source>
        <dbReference type="Pfam" id="PF11699"/>
    </source>
</evidence>
<dbReference type="PANTHER" id="PTHR16684">
    <property type="entry name" value="CENTROMERE PROTEIN C"/>
    <property type="match status" value="1"/>
</dbReference>
<comment type="caution">
    <text evidence="9">The sequence shown here is derived from an EMBL/GenBank/DDBJ whole genome shotgun (WGS) entry which is preliminary data.</text>
</comment>
<feature type="compositionally biased region" description="Basic residues" evidence="7">
    <location>
        <begin position="368"/>
        <end position="378"/>
    </location>
</feature>
<feature type="compositionally biased region" description="Acidic residues" evidence="7">
    <location>
        <begin position="79"/>
        <end position="94"/>
    </location>
</feature>
<feature type="compositionally biased region" description="Basic and acidic residues" evidence="7">
    <location>
        <begin position="307"/>
        <end position="317"/>
    </location>
</feature>
<feature type="region of interest" description="Disordered" evidence="7">
    <location>
        <begin position="363"/>
        <end position="403"/>
    </location>
</feature>
<dbReference type="GO" id="GO:0005634">
    <property type="term" value="C:nucleus"/>
    <property type="evidence" value="ECO:0007669"/>
    <property type="project" value="UniProtKB-SubCell"/>
</dbReference>
<dbReference type="InterPro" id="IPR025974">
    <property type="entry name" value="Mif2/CENP-C_cupin"/>
</dbReference>
<feature type="region of interest" description="Disordered" evidence="7">
    <location>
        <begin position="66"/>
        <end position="318"/>
    </location>
</feature>
<dbReference type="CDD" id="cd06993">
    <property type="entry name" value="cupin_CENP-C_C"/>
    <property type="match status" value="1"/>
</dbReference>
<feature type="domain" description="Mif2/CENP-C cupin" evidence="8">
    <location>
        <begin position="442"/>
        <end position="525"/>
    </location>
</feature>